<evidence type="ECO:0000256" key="6">
    <source>
        <dbReference type="RuleBase" id="RU003376"/>
    </source>
</evidence>
<dbReference type="InterPro" id="IPR013833">
    <property type="entry name" value="Cyt_c_oxidase_su3_a-hlx"/>
</dbReference>
<dbReference type="EMBL" id="CP002961">
    <property type="protein sequence ID" value="AFK02873.1"/>
    <property type="molecule type" value="Genomic_DNA"/>
</dbReference>
<evidence type="ECO:0000256" key="4">
    <source>
        <dbReference type="ARBA" id="ARBA00022989"/>
    </source>
</evidence>
<evidence type="ECO:0000256" key="7">
    <source>
        <dbReference type="SAM" id="Phobius"/>
    </source>
</evidence>
<reference evidence="9 10" key="1">
    <citation type="submission" date="2011-07" db="EMBL/GenBank/DDBJ databases">
        <title>The complete genome of chromosome of Emticicia oligotrophica DSM 17448.</title>
        <authorList>
            <consortium name="US DOE Joint Genome Institute (JGI-PGF)"/>
            <person name="Lucas S."/>
            <person name="Han J."/>
            <person name="Lapidus A."/>
            <person name="Bruce D."/>
            <person name="Goodwin L."/>
            <person name="Pitluck S."/>
            <person name="Peters L."/>
            <person name="Kyrpides N."/>
            <person name="Mavromatis K."/>
            <person name="Ivanova N."/>
            <person name="Ovchinnikova G."/>
            <person name="Teshima H."/>
            <person name="Detter J.C."/>
            <person name="Tapia R."/>
            <person name="Han C."/>
            <person name="Land M."/>
            <person name="Hauser L."/>
            <person name="Markowitz V."/>
            <person name="Cheng J.-F."/>
            <person name="Hugenholtz P."/>
            <person name="Woyke T."/>
            <person name="Wu D."/>
            <person name="Tindall B."/>
            <person name="Pomrenke H."/>
            <person name="Brambilla E."/>
            <person name="Klenk H.-P."/>
            <person name="Eisen J.A."/>
        </authorList>
    </citation>
    <scope>NUCLEOTIDE SEQUENCE [LARGE SCALE GENOMIC DNA]</scope>
    <source>
        <strain evidence="9 10">DSM 17448</strain>
    </source>
</reference>
<dbReference type="InterPro" id="IPR000298">
    <property type="entry name" value="Cyt_c_oxidase-like_su3"/>
</dbReference>
<feature type="transmembrane region" description="Helical" evidence="7">
    <location>
        <begin position="176"/>
        <end position="202"/>
    </location>
</feature>
<gene>
    <name evidence="9" type="ordered locus">Emtol_1731</name>
</gene>
<dbReference type="PROSITE" id="PS50253">
    <property type="entry name" value="COX3"/>
    <property type="match status" value="1"/>
</dbReference>
<dbReference type="Pfam" id="PF00510">
    <property type="entry name" value="COX3"/>
    <property type="match status" value="1"/>
</dbReference>
<evidence type="ECO:0000256" key="1">
    <source>
        <dbReference type="ARBA" id="ARBA00004141"/>
    </source>
</evidence>
<evidence type="ECO:0000259" key="8">
    <source>
        <dbReference type="PROSITE" id="PS50253"/>
    </source>
</evidence>
<feature type="transmembrane region" description="Helical" evidence="7">
    <location>
        <begin position="32"/>
        <end position="54"/>
    </location>
</feature>
<name>A0ABM5N0H9_EMTOG</name>
<feature type="transmembrane region" description="Helical" evidence="7">
    <location>
        <begin position="139"/>
        <end position="164"/>
    </location>
</feature>
<evidence type="ECO:0000313" key="9">
    <source>
        <dbReference type="EMBL" id="AFK02873.1"/>
    </source>
</evidence>
<protein>
    <submittedName>
        <fullName evidence="9">Cytochrome c oxidase subunit III</fullName>
    </submittedName>
</protein>
<comment type="subcellular location">
    <subcellularLocation>
        <location evidence="6">Cell membrane</location>
        <topology evidence="6">Multi-pass membrane protein</topology>
    </subcellularLocation>
    <subcellularLocation>
        <location evidence="1">Membrane</location>
        <topology evidence="1">Multi-pass membrane protein</topology>
    </subcellularLocation>
</comment>
<dbReference type="PANTHER" id="PTHR11403:SF10">
    <property type="entry name" value="CYTOCHROME C OXIDASE"/>
    <property type="match status" value="1"/>
</dbReference>
<dbReference type="Gene3D" id="1.20.120.80">
    <property type="entry name" value="Cytochrome c oxidase, subunit III, four-helix bundle"/>
    <property type="match status" value="1"/>
</dbReference>
<dbReference type="InterPro" id="IPR035973">
    <property type="entry name" value="Cyt_c_oxidase_su3-like_sf"/>
</dbReference>
<accession>A0ABM5N0H9</accession>
<dbReference type="InterPro" id="IPR024791">
    <property type="entry name" value="Cyt_c/ubiquinol_Oxase_su3"/>
</dbReference>
<keyword evidence="10" id="KW-1185">Reference proteome</keyword>
<keyword evidence="3 6" id="KW-0812">Transmembrane</keyword>
<dbReference type="Proteomes" id="UP000002875">
    <property type="component" value="Chromosome"/>
</dbReference>
<sequence length="203" mass="22914">MSNKSNKNKGVSTATVGVEEPAQVLSVNKWKFITWLFIITIVMLFASQTSAYLVRRAEGNWVEFTVPTIFWISTLVLIISSATMHLSLQAARKNENAKLKTLVAITTVLGLTFLGMQYIGWQDLQAQGIFLKGNPSGSFFYIFTGLHMAHLLIGLGILIATFLMAFRMKLDSSNTILVEVCATSWHFLDILWVYLFVFLLYFR</sequence>
<comment type="similarity">
    <text evidence="2 6">Belongs to the cytochrome c oxidase subunit 3 family.</text>
</comment>
<feature type="transmembrane region" description="Helical" evidence="7">
    <location>
        <begin position="66"/>
        <end position="87"/>
    </location>
</feature>
<proteinExistence type="inferred from homology"/>
<evidence type="ECO:0000256" key="2">
    <source>
        <dbReference type="ARBA" id="ARBA00010581"/>
    </source>
</evidence>
<keyword evidence="4 7" id="KW-1133">Transmembrane helix</keyword>
<dbReference type="PANTHER" id="PTHR11403">
    <property type="entry name" value="CYTOCHROME C OXIDASE SUBUNIT III"/>
    <property type="match status" value="1"/>
</dbReference>
<evidence type="ECO:0000256" key="3">
    <source>
        <dbReference type="ARBA" id="ARBA00022692"/>
    </source>
</evidence>
<dbReference type="RefSeq" id="WP_015028573.1">
    <property type="nucleotide sequence ID" value="NC_018748.1"/>
</dbReference>
<dbReference type="SUPFAM" id="SSF81452">
    <property type="entry name" value="Cytochrome c oxidase subunit III-like"/>
    <property type="match status" value="1"/>
</dbReference>
<evidence type="ECO:0000313" key="10">
    <source>
        <dbReference type="Proteomes" id="UP000002875"/>
    </source>
</evidence>
<feature type="domain" description="Heme-copper oxidase subunit III family profile" evidence="8">
    <location>
        <begin position="35"/>
        <end position="203"/>
    </location>
</feature>
<feature type="transmembrane region" description="Helical" evidence="7">
    <location>
        <begin position="99"/>
        <end position="119"/>
    </location>
</feature>
<keyword evidence="5 7" id="KW-0472">Membrane</keyword>
<evidence type="ECO:0000256" key="5">
    <source>
        <dbReference type="ARBA" id="ARBA00023136"/>
    </source>
</evidence>
<organism evidence="9 10">
    <name type="scientific">Emticicia oligotrophica (strain DSM 17448 / CIP 109782 / MTCC 6937 / GPTSA100-15)</name>
    <dbReference type="NCBI Taxonomy" id="929562"/>
    <lineage>
        <taxon>Bacteria</taxon>
        <taxon>Pseudomonadati</taxon>
        <taxon>Bacteroidota</taxon>
        <taxon>Cytophagia</taxon>
        <taxon>Cytophagales</taxon>
        <taxon>Leadbetterellaceae</taxon>
        <taxon>Emticicia</taxon>
    </lineage>
</organism>